<proteinExistence type="predicted"/>
<evidence type="ECO:0000313" key="1">
    <source>
        <dbReference type="EMBL" id="KAK3062230.1"/>
    </source>
</evidence>
<protein>
    <submittedName>
        <fullName evidence="1">Uncharacterized protein</fullName>
    </submittedName>
</protein>
<dbReference type="Proteomes" id="UP001186974">
    <property type="component" value="Unassembled WGS sequence"/>
</dbReference>
<sequence>MASSEPKFHFILQSGAKVPKDPAVRTMIRKQAMKDIGLARRRKGNNGQAGRRQRPSPVEQGETEQPAAANVTIPSDVGGDLDSLTPALDSGTSSSDRSPEGLGLEPCQQLVPTYDCGAESVDPFLLLPDTETFDFSDINFFLLLLPPCMPLSAYESTRIKYNVDIQHLSILTGFSMGIHTTIFLSDHPKFLETLMRAHQWSYLQYVPSLYGSSECVTTATDCLVARVRWMLSVKTTAGLTDVYILYAKALRALQAALNDPCRSQAADTLCATQILSIHEVKNLPKVQ</sequence>
<dbReference type="EMBL" id="JAWDJW010007403">
    <property type="protein sequence ID" value="KAK3062230.1"/>
    <property type="molecule type" value="Genomic_DNA"/>
</dbReference>
<organism evidence="1 2">
    <name type="scientific">Coniosporium uncinatum</name>
    <dbReference type="NCBI Taxonomy" id="93489"/>
    <lineage>
        <taxon>Eukaryota</taxon>
        <taxon>Fungi</taxon>
        <taxon>Dikarya</taxon>
        <taxon>Ascomycota</taxon>
        <taxon>Pezizomycotina</taxon>
        <taxon>Dothideomycetes</taxon>
        <taxon>Dothideomycetes incertae sedis</taxon>
        <taxon>Coniosporium</taxon>
    </lineage>
</organism>
<name>A0ACC3D5L8_9PEZI</name>
<reference evidence="1" key="1">
    <citation type="submission" date="2024-09" db="EMBL/GenBank/DDBJ databases">
        <title>Black Yeasts Isolated from many extreme environments.</title>
        <authorList>
            <person name="Coleine C."/>
            <person name="Stajich J.E."/>
            <person name="Selbmann L."/>
        </authorList>
    </citation>
    <scope>NUCLEOTIDE SEQUENCE</scope>
    <source>
        <strain evidence="1">CCFEE 5737</strain>
    </source>
</reference>
<comment type="caution">
    <text evidence="1">The sequence shown here is derived from an EMBL/GenBank/DDBJ whole genome shotgun (WGS) entry which is preliminary data.</text>
</comment>
<keyword evidence="2" id="KW-1185">Reference proteome</keyword>
<accession>A0ACC3D5L8</accession>
<gene>
    <name evidence="1" type="ORF">LTS18_004560</name>
</gene>
<evidence type="ECO:0000313" key="2">
    <source>
        <dbReference type="Proteomes" id="UP001186974"/>
    </source>
</evidence>